<dbReference type="InterPro" id="IPR001764">
    <property type="entry name" value="Glyco_hydro_3_N"/>
</dbReference>
<dbReference type="EC" id="3.2.1.52" evidence="3"/>
<keyword evidence="5" id="KW-0326">Glycosidase</keyword>
<dbReference type="Gene3D" id="3.40.50.1700">
    <property type="entry name" value="Glycoside hydrolase family 3 C-terminal domain"/>
    <property type="match status" value="1"/>
</dbReference>
<evidence type="ECO:0000259" key="6">
    <source>
        <dbReference type="Pfam" id="PF00933"/>
    </source>
</evidence>
<dbReference type="AlphaFoldDB" id="A0AAW9WN28"/>
<dbReference type="PANTHER" id="PTHR30480">
    <property type="entry name" value="BETA-HEXOSAMINIDASE-RELATED"/>
    <property type="match status" value="1"/>
</dbReference>
<dbReference type="EMBL" id="WNME01000018">
    <property type="protein sequence ID" value="MUB65798.1"/>
    <property type="molecule type" value="Genomic_DNA"/>
</dbReference>
<keyword evidence="4 7" id="KW-0378">Hydrolase</keyword>
<organism evidence="7 8">
    <name type="scientific">Hungatella hathewayi</name>
    <dbReference type="NCBI Taxonomy" id="154046"/>
    <lineage>
        <taxon>Bacteria</taxon>
        <taxon>Bacillati</taxon>
        <taxon>Bacillota</taxon>
        <taxon>Clostridia</taxon>
        <taxon>Lachnospirales</taxon>
        <taxon>Lachnospiraceae</taxon>
        <taxon>Hungatella</taxon>
    </lineage>
</organism>
<name>A0AAW9WN28_9FIRM</name>
<gene>
    <name evidence="7" type="ORF">GNE07_22495</name>
</gene>
<dbReference type="InterPro" id="IPR036962">
    <property type="entry name" value="Glyco_hydro_3_N_sf"/>
</dbReference>
<dbReference type="Proteomes" id="UP000434223">
    <property type="component" value="Unassembled WGS sequence"/>
</dbReference>
<dbReference type="GO" id="GO:0005975">
    <property type="term" value="P:carbohydrate metabolic process"/>
    <property type="evidence" value="ECO:0007669"/>
    <property type="project" value="InterPro"/>
</dbReference>
<dbReference type="GO" id="GO:0004563">
    <property type="term" value="F:beta-N-acetylhexosaminidase activity"/>
    <property type="evidence" value="ECO:0007669"/>
    <property type="project" value="UniProtKB-EC"/>
</dbReference>
<dbReference type="InterPro" id="IPR017853">
    <property type="entry name" value="GH"/>
</dbReference>
<comment type="similarity">
    <text evidence="2">Belongs to the glycosyl hydrolase 3 family.</text>
</comment>
<reference evidence="7 8" key="1">
    <citation type="submission" date="2019-09" db="EMBL/GenBank/DDBJ databases">
        <title>Draft genome sequencing of Hungatella hathewayi 123Y-2.</title>
        <authorList>
            <person name="Lv Q."/>
            <person name="Li S."/>
        </authorList>
    </citation>
    <scope>NUCLEOTIDE SEQUENCE [LARGE SCALE GENOMIC DNA]</scope>
    <source>
        <strain evidence="7 8">123Y-2</strain>
    </source>
</reference>
<accession>A0AAW9WN28</accession>
<evidence type="ECO:0000313" key="7">
    <source>
        <dbReference type="EMBL" id="MUB65798.1"/>
    </source>
</evidence>
<sequence length="583" mass="64739">MSLEKEDEPMIDLRSKPFYLSDEDIAWVEETKAGLSLDEKIGQLFVDMLWGDTDEEIKRRIDTYGISGFRYNNLPAEDLYHQNEVIQRCSRVPALIAANVESGGNGAVTGGTRLGDPVAIGASGSAENAYYMGYYGCKEAASVGCNWTFAPVVDINKNWRNCVVSNRCFGSDADMVLEMGKEYMRGAGDAGLACCMKHFPGDGLDERDQHIVTTINTMTCEEWDETFGKVYKGMIDAGVQSVMVGHIALPGYSRKLCPGIRDEDIMPATISKELLTGLLRGQLGFNGLIITDATHMVGLTSKMKRSEFVPYVIEAGCDMVLYYRDKDEDVENFKAGLESGLLSRERFDEALTRVLAMKAMLKLHRKQKEGTLMPPKEELSVIGCPEHRKKANEIIDNAITLVKNTRNQLPLTPETHKRIMLYSIDSTPAVMRSMMGGGQDTAESMMKEYLEEAGFSVTVFTPEGKNGKQLLAGTPVKAFVSQFDAVILVANVSGFSQSNERRLHWSMPMGPDIPWYVTELPTVFVSVNNPFHLIDVPMVPTYINAYSPDRDVIRQVVDKITGKSEFKGRSTVDAFCGAWDTRL</sequence>
<proteinExistence type="inferred from homology"/>
<feature type="domain" description="Glycoside hydrolase family 3 N-terminal" evidence="6">
    <location>
        <begin position="37"/>
        <end position="356"/>
    </location>
</feature>
<evidence type="ECO:0000256" key="1">
    <source>
        <dbReference type="ARBA" id="ARBA00001231"/>
    </source>
</evidence>
<dbReference type="GO" id="GO:0009254">
    <property type="term" value="P:peptidoglycan turnover"/>
    <property type="evidence" value="ECO:0007669"/>
    <property type="project" value="TreeGrafter"/>
</dbReference>
<dbReference type="InterPro" id="IPR050226">
    <property type="entry name" value="NagZ_Beta-hexosaminidase"/>
</dbReference>
<comment type="caution">
    <text evidence="7">The sequence shown here is derived from an EMBL/GenBank/DDBJ whole genome shotgun (WGS) entry which is preliminary data.</text>
</comment>
<dbReference type="InterPro" id="IPR036881">
    <property type="entry name" value="Glyco_hydro_3_C_sf"/>
</dbReference>
<evidence type="ECO:0000256" key="5">
    <source>
        <dbReference type="ARBA" id="ARBA00023295"/>
    </source>
</evidence>
<protein>
    <recommendedName>
        <fullName evidence="3">beta-N-acetylhexosaminidase</fullName>
        <ecNumber evidence="3">3.2.1.52</ecNumber>
    </recommendedName>
</protein>
<dbReference type="Gene3D" id="3.20.20.300">
    <property type="entry name" value="Glycoside hydrolase, family 3, N-terminal domain"/>
    <property type="match status" value="1"/>
</dbReference>
<evidence type="ECO:0000256" key="3">
    <source>
        <dbReference type="ARBA" id="ARBA00012663"/>
    </source>
</evidence>
<dbReference type="Pfam" id="PF00933">
    <property type="entry name" value="Glyco_hydro_3"/>
    <property type="match status" value="1"/>
</dbReference>
<dbReference type="SUPFAM" id="SSF51445">
    <property type="entry name" value="(Trans)glycosidases"/>
    <property type="match status" value="1"/>
</dbReference>
<dbReference type="PANTHER" id="PTHR30480:SF13">
    <property type="entry name" value="BETA-HEXOSAMINIDASE"/>
    <property type="match status" value="1"/>
</dbReference>
<evidence type="ECO:0000256" key="4">
    <source>
        <dbReference type="ARBA" id="ARBA00022801"/>
    </source>
</evidence>
<evidence type="ECO:0000256" key="2">
    <source>
        <dbReference type="ARBA" id="ARBA00005336"/>
    </source>
</evidence>
<evidence type="ECO:0000313" key="8">
    <source>
        <dbReference type="Proteomes" id="UP000434223"/>
    </source>
</evidence>
<comment type="catalytic activity">
    <reaction evidence="1">
        <text>Hydrolysis of terminal non-reducing N-acetyl-D-hexosamine residues in N-acetyl-beta-D-hexosaminides.</text>
        <dbReference type="EC" id="3.2.1.52"/>
    </reaction>
</comment>